<name>A0A2T2WED0_9FIRM</name>
<dbReference type="InterPro" id="IPR050721">
    <property type="entry name" value="Trk_Ktr_HKT_K-transport"/>
</dbReference>
<dbReference type="GO" id="GO:0005886">
    <property type="term" value="C:plasma membrane"/>
    <property type="evidence" value="ECO:0007669"/>
    <property type="project" value="UniProtKB-SubCell"/>
</dbReference>
<gene>
    <name evidence="4" type="ORF">C7B45_14405</name>
</gene>
<feature type="domain" description="RCK N-terminal" evidence="3">
    <location>
        <begin position="130"/>
        <end position="249"/>
    </location>
</feature>
<comment type="caution">
    <text evidence="4">The sequence shown here is derived from an EMBL/GenBank/DDBJ whole genome shotgun (WGS) entry which is preliminary data.</text>
</comment>
<feature type="transmembrane region" description="Helical" evidence="2">
    <location>
        <begin position="35"/>
        <end position="53"/>
    </location>
</feature>
<dbReference type="SUPFAM" id="SSF51735">
    <property type="entry name" value="NAD(P)-binding Rossmann-fold domains"/>
    <property type="match status" value="1"/>
</dbReference>
<keyword evidence="2" id="KW-0812">Transmembrane</keyword>
<dbReference type="Gene3D" id="1.10.287.70">
    <property type="match status" value="1"/>
</dbReference>
<dbReference type="GO" id="GO:0006813">
    <property type="term" value="P:potassium ion transport"/>
    <property type="evidence" value="ECO:0007669"/>
    <property type="project" value="InterPro"/>
</dbReference>
<feature type="transmembrane region" description="Helical" evidence="2">
    <location>
        <begin position="59"/>
        <end position="77"/>
    </location>
</feature>
<evidence type="ECO:0000313" key="4">
    <source>
        <dbReference type="EMBL" id="PSR20580.1"/>
    </source>
</evidence>
<dbReference type="SUPFAM" id="SSF81324">
    <property type="entry name" value="Voltage-gated potassium channels"/>
    <property type="match status" value="1"/>
</dbReference>
<dbReference type="EMBL" id="PXYV01000057">
    <property type="protein sequence ID" value="PSR20580.1"/>
    <property type="molecule type" value="Genomic_DNA"/>
</dbReference>
<evidence type="ECO:0000313" key="5">
    <source>
        <dbReference type="Proteomes" id="UP000241848"/>
    </source>
</evidence>
<dbReference type="AlphaFoldDB" id="A0A2T2WED0"/>
<evidence type="ECO:0000256" key="2">
    <source>
        <dbReference type="SAM" id="Phobius"/>
    </source>
</evidence>
<dbReference type="PANTHER" id="PTHR43833">
    <property type="entry name" value="POTASSIUM CHANNEL PROTEIN 2-RELATED-RELATED"/>
    <property type="match status" value="1"/>
</dbReference>
<proteinExistence type="predicted"/>
<dbReference type="InterPro" id="IPR036291">
    <property type="entry name" value="NAD(P)-bd_dom_sf"/>
</dbReference>
<dbReference type="PROSITE" id="PS51201">
    <property type="entry name" value="RCK_N"/>
    <property type="match status" value="1"/>
</dbReference>
<dbReference type="Pfam" id="PF07885">
    <property type="entry name" value="Ion_trans_2"/>
    <property type="match status" value="1"/>
</dbReference>
<feature type="transmembrane region" description="Helical" evidence="2">
    <location>
        <begin position="89"/>
        <end position="109"/>
    </location>
</feature>
<organism evidence="4 5">
    <name type="scientific">Sulfobacillus acidophilus</name>
    <dbReference type="NCBI Taxonomy" id="53633"/>
    <lineage>
        <taxon>Bacteria</taxon>
        <taxon>Bacillati</taxon>
        <taxon>Bacillota</taxon>
        <taxon>Clostridia</taxon>
        <taxon>Eubacteriales</taxon>
        <taxon>Clostridiales Family XVII. Incertae Sedis</taxon>
        <taxon>Sulfobacillus</taxon>
    </lineage>
</organism>
<dbReference type="Gene3D" id="3.40.50.720">
    <property type="entry name" value="NAD(P)-binding Rossmann-like Domain"/>
    <property type="match status" value="1"/>
</dbReference>
<comment type="subcellular location">
    <subcellularLocation>
        <location evidence="1">Cell membrane</location>
        <topology evidence="1">Multi-pass membrane protein</topology>
    </subcellularLocation>
</comment>
<evidence type="ECO:0000259" key="3">
    <source>
        <dbReference type="PROSITE" id="PS51201"/>
    </source>
</evidence>
<sequence length="273" mass="29789">MHGPSEARPVPLTEECIPMFGIIQVLLSRVRKRPAWHFTAAAFVGVGLGATLFSITQHVSWFVGWYWAVVTATTVGYGDVVPHNVIGRIIAMATMLTVIPLLAAAFADWSSSLATLHLRRMLGMHHIQAQDHWVILGFTSLIPHLVPDLLKHHPNVVLVADDIDRGHLPDHDGMELLVGDPTNPHVLAKAHLDEARQILIVGPTDGDVLMTAIEAHRLAPNSPTLAVTERANAVQALRDLGIDAVDTQSWLNTFILERLEADAAREVPPNAPT</sequence>
<dbReference type="Proteomes" id="UP000241848">
    <property type="component" value="Unassembled WGS sequence"/>
</dbReference>
<keyword evidence="2" id="KW-1133">Transmembrane helix</keyword>
<dbReference type="InterPro" id="IPR013099">
    <property type="entry name" value="K_chnl_dom"/>
</dbReference>
<dbReference type="InterPro" id="IPR003148">
    <property type="entry name" value="RCK_N"/>
</dbReference>
<keyword evidence="2" id="KW-0472">Membrane</keyword>
<protein>
    <recommendedName>
        <fullName evidence="3">RCK N-terminal domain-containing protein</fullName>
    </recommendedName>
</protein>
<dbReference type="PANTHER" id="PTHR43833:SF9">
    <property type="entry name" value="POTASSIUM CHANNEL PROTEIN YUGO-RELATED"/>
    <property type="match status" value="1"/>
</dbReference>
<reference evidence="4 5" key="1">
    <citation type="journal article" date="2014" name="BMC Genomics">
        <title>Comparison of environmental and isolate Sulfobacillus genomes reveals diverse carbon, sulfur, nitrogen, and hydrogen metabolisms.</title>
        <authorList>
            <person name="Justice N.B."/>
            <person name="Norman A."/>
            <person name="Brown C.T."/>
            <person name="Singh A."/>
            <person name="Thomas B.C."/>
            <person name="Banfield J.F."/>
        </authorList>
    </citation>
    <scope>NUCLEOTIDE SEQUENCE [LARGE SCALE GENOMIC DNA]</scope>
    <source>
        <strain evidence="4">AMDSBA3</strain>
    </source>
</reference>
<evidence type="ECO:0000256" key="1">
    <source>
        <dbReference type="ARBA" id="ARBA00004651"/>
    </source>
</evidence>
<accession>A0A2T2WED0</accession>
<dbReference type="Pfam" id="PF02254">
    <property type="entry name" value="TrkA_N"/>
    <property type="match status" value="1"/>
</dbReference>